<dbReference type="GO" id="GO:0005829">
    <property type="term" value="C:cytosol"/>
    <property type="evidence" value="ECO:0007669"/>
    <property type="project" value="TreeGrafter"/>
</dbReference>
<dbReference type="STRING" id="1335048.AKL17_1425"/>
<proteinExistence type="inferred from homology"/>
<dbReference type="RefSeq" id="WP_066811818.1">
    <property type="nucleotide sequence ID" value="NZ_CP012661.1"/>
</dbReference>
<dbReference type="SUPFAM" id="SSF53218">
    <property type="entry name" value="Molybdenum cofactor biosynthesis proteins"/>
    <property type="match status" value="1"/>
</dbReference>
<feature type="domain" description="MoaB/Mog" evidence="12">
    <location>
        <begin position="173"/>
        <end position="310"/>
    </location>
</feature>
<reference evidence="13 14" key="1">
    <citation type="submission" date="2015-09" db="EMBL/GenBank/DDBJ databases">
        <title>Complete genome sequence of Defluviimonas alba cai42t isolated from an oilfield in Xinjiang.</title>
        <authorList>
            <person name="Geng S."/>
            <person name="Pan X."/>
            <person name="Wu X."/>
        </authorList>
    </citation>
    <scope>NUCLEOTIDE SEQUENCE [LARGE SCALE GENOMIC DNA]</scope>
    <source>
        <strain evidence="14">cai42</strain>
    </source>
</reference>
<dbReference type="Gene3D" id="3.90.105.10">
    <property type="entry name" value="Molybdopterin biosynthesis moea protein, domain 2"/>
    <property type="match status" value="1"/>
</dbReference>
<dbReference type="InterPro" id="IPR038987">
    <property type="entry name" value="MoeA-like"/>
</dbReference>
<dbReference type="InterPro" id="IPR036688">
    <property type="entry name" value="MoeA_C_domain_IV_sf"/>
</dbReference>
<dbReference type="UniPathway" id="UPA00344"/>
<organism evidence="13 14">
    <name type="scientific">Frigidibacter mobilis</name>
    <dbReference type="NCBI Taxonomy" id="1335048"/>
    <lineage>
        <taxon>Bacteria</taxon>
        <taxon>Pseudomonadati</taxon>
        <taxon>Pseudomonadota</taxon>
        <taxon>Alphaproteobacteria</taxon>
        <taxon>Rhodobacterales</taxon>
        <taxon>Paracoccaceae</taxon>
        <taxon>Frigidibacter</taxon>
    </lineage>
</organism>
<evidence type="ECO:0000256" key="5">
    <source>
        <dbReference type="ARBA" id="ARBA00022505"/>
    </source>
</evidence>
<dbReference type="Gene3D" id="2.170.190.11">
    <property type="entry name" value="Molybdopterin biosynthesis moea protein, domain 3"/>
    <property type="match status" value="1"/>
</dbReference>
<dbReference type="Pfam" id="PF03453">
    <property type="entry name" value="MoeA_N"/>
    <property type="match status" value="1"/>
</dbReference>
<keyword evidence="14" id="KW-1185">Reference proteome</keyword>
<dbReference type="SUPFAM" id="SSF63882">
    <property type="entry name" value="MoeA N-terminal region -like"/>
    <property type="match status" value="1"/>
</dbReference>
<keyword evidence="8 11" id="KW-0460">Magnesium</keyword>
<dbReference type="PANTHER" id="PTHR10192:SF5">
    <property type="entry name" value="GEPHYRIN"/>
    <property type="match status" value="1"/>
</dbReference>
<evidence type="ECO:0000256" key="1">
    <source>
        <dbReference type="ARBA" id="ARBA00001946"/>
    </source>
</evidence>
<dbReference type="EC" id="2.10.1.1" evidence="11"/>
<evidence type="ECO:0000256" key="4">
    <source>
        <dbReference type="ARBA" id="ARBA00010763"/>
    </source>
</evidence>
<keyword evidence="9 11" id="KW-0501">Molybdenum cofactor biosynthesis</keyword>
<dbReference type="KEGG" id="daa:AKL17_1425"/>
<evidence type="ECO:0000313" key="13">
    <source>
        <dbReference type="EMBL" id="AMY68679.1"/>
    </source>
</evidence>
<evidence type="ECO:0000256" key="6">
    <source>
        <dbReference type="ARBA" id="ARBA00022679"/>
    </source>
</evidence>
<dbReference type="GO" id="GO:0006777">
    <property type="term" value="P:Mo-molybdopterin cofactor biosynthetic process"/>
    <property type="evidence" value="ECO:0007669"/>
    <property type="project" value="UniProtKB-UniRule"/>
</dbReference>
<dbReference type="CDD" id="cd00887">
    <property type="entry name" value="MoeA"/>
    <property type="match status" value="1"/>
</dbReference>
<comment type="function">
    <text evidence="2 11">Catalyzes the insertion of molybdate into adenylated molybdopterin with the concomitant release of AMP.</text>
</comment>
<dbReference type="GO" id="GO:0061599">
    <property type="term" value="F:molybdopterin molybdotransferase activity"/>
    <property type="evidence" value="ECO:0007669"/>
    <property type="project" value="UniProtKB-UniRule"/>
</dbReference>
<dbReference type="Pfam" id="PF03454">
    <property type="entry name" value="MoeA_C"/>
    <property type="match status" value="1"/>
</dbReference>
<evidence type="ECO:0000256" key="9">
    <source>
        <dbReference type="ARBA" id="ARBA00023150"/>
    </source>
</evidence>
<dbReference type="OrthoDB" id="9804758at2"/>
<dbReference type="InterPro" id="IPR001453">
    <property type="entry name" value="MoaB/Mog_dom"/>
</dbReference>
<dbReference type="EMBL" id="CP012661">
    <property type="protein sequence ID" value="AMY68679.1"/>
    <property type="molecule type" value="Genomic_DNA"/>
</dbReference>
<evidence type="ECO:0000256" key="7">
    <source>
        <dbReference type="ARBA" id="ARBA00022723"/>
    </source>
</evidence>
<name>A0A161GWC3_9RHOB</name>
<comment type="similarity">
    <text evidence="4 11">Belongs to the MoeA family.</text>
</comment>
<comment type="pathway">
    <text evidence="3 11">Cofactor biosynthesis; molybdopterin biosynthesis.</text>
</comment>
<sequence length="394" mass="40798">MISVSEALSRVLALAPQPVPEQVVLRAAAGRVLLQPALARRDQPPFAASAMDGYAIREADHIPGAVLAVTGEAGAGHGFAGTLIPGTAVRIFTGAPLPAGAERVVLQEDVLRDGNRITLGGKLEAQTHIRPQGADFRAGDSLSAPRRLRPVELALLASMNLPEVTVARRPEVAFLATGDELVMPGEDPGPDQIIASNGFALAAMAEAAGARVRMLPIARDSEASLQQGFALAAGADVIVTIGGASVGDHDLVGKVASGLGMERAFWKIAMRPGKPLMAGRLGDAVMMGLPGNPVSSIVCAHLFLLPLLAAMQGLPGVVATQRAVLAEDMPANGPRAHYMRARLEDAGGALPRIAPFASQDSSRLRLLTEAMALLVRPAEDGPRAAGSVVEYLTL</sequence>
<dbReference type="SMART" id="SM00852">
    <property type="entry name" value="MoCF_biosynth"/>
    <property type="match status" value="1"/>
</dbReference>
<evidence type="ECO:0000259" key="12">
    <source>
        <dbReference type="SMART" id="SM00852"/>
    </source>
</evidence>
<evidence type="ECO:0000256" key="3">
    <source>
        <dbReference type="ARBA" id="ARBA00005046"/>
    </source>
</evidence>
<evidence type="ECO:0000256" key="8">
    <source>
        <dbReference type="ARBA" id="ARBA00022842"/>
    </source>
</evidence>
<evidence type="ECO:0000256" key="11">
    <source>
        <dbReference type="RuleBase" id="RU365090"/>
    </source>
</evidence>
<dbReference type="PATRIC" id="fig|1335048.3.peg.1483"/>
<dbReference type="GO" id="GO:0046872">
    <property type="term" value="F:metal ion binding"/>
    <property type="evidence" value="ECO:0007669"/>
    <property type="project" value="UniProtKB-UniRule"/>
</dbReference>
<evidence type="ECO:0000313" key="14">
    <source>
        <dbReference type="Proteomes" id="UP000076128"/>
    </source>
</evidence>
<dbReference type="Proteomes" id="UP000076128">
    <property type="component" value="Chromosome"/>
</dbReference>
<protein>
    <recommendedName>
        <fullName evidence="11">Molybdopterin molybdenumtransferase</fullName>
        <ecNumber evidence="11">2.10.1.1</ecNumber>
    </recommendedName>
</protein>
<dbReference type="AlphaFoldDB" id="A0A161GWC3"/>
<keyword evidence="7 11" id="KW-0479">Metal-binding</keyword>
<keyword evidence="5 11" id="KW-0500">Molybdenum</keyword>
<dbReference type="Gene3D" id="3.40.980.10">
    <property type="entry name" value="MoaB/Mog-like domain"/>
    <property type="match status" value="1"/>
</dbReference>
<comment type="cofactor">
    <cofactor evidence="1 11">
        <name>Mg(2+)</name>
        <dbReference type="ChEBI" id="CHEBI:18420"/>
    </cofactor>
</comment>
<keyword evidence="6 11" id="KW-0808">Transferase</keyword>
<dbReference type="Pfam" id="PF00994">
    <property type="entry name" value="MoCF_biosynth"/>
    <property type="match status" value="1"/>
</dbReference>
<evidence type="ECO:0000256" key="2">
    <source>
        <dbReference type="ARBA" id="ARBA00002901"/>
    </source>
</evidence>
<comment type="catalytic activity">
    <reaction evidence="10">
        <text>adenylyl-molybdopterin + molybdate = Mo-molybdopterin + AMP + H(+)</text>
        <dbReference type="Rhea" id="RHEA:35047"/>
        <dbReference type="ChEBI" id="CHEBI:15378"/>
        <dbReference type="ChEBI" id="CHEBI:36264"/>
        <dbReference type="ChEBI" id="CHEBI:62727"/>
        <dbReference type="ChEBI" id="CHEBI:71302"/>
        <dbReference type="ChEBI" id="CHEBI:456215"/>
        <dbReference type="EC" id="2.10.1.1"/>
    </reaction>
</comment>
<gene>
    <name evidence="13" type="ORF">AKL17_1425</name>
</gene>
<dbReference type="InterPro" id="IPR005110">
    <property type="entry name" value="MoeA_linker/N"/>
</dbReference>
<dbReference type="Gene3D" id="2.40.340.10">
    <property type="entry name" value="MoeA, C-terminal, domain IV"/>
    <property type="match status" value="1"/>
</dbReference>
<accession>A0A161GWC3</accession>
<dbReference type="SUPFAM" id="SSF63867">
    <property type="entry name" value="MoeA C-terminal domain-like"/>
    <property type="match status" value="1"/>
</dbReference>
<dbReference type="PANTHER" id="PTHR10192">
    <property type="entry name" value="MOLYBDOPTERIN BIOSYNTHESIS PROTEIN"/>
    <property type="match status" value="1"/>
</dbReference>
<dbReference type="InterPro" id="IPR005111">
    <property type="entry name" value="MoeA_C_domain_IV"/>
</dbReference>
<evidence type="ECO:0000256" key="10">
    <source>
        <dbReference type="ARBA" id="ARBA00047317"/>
    </source>
</evidence>
<dbReference type="InterPro" id="IPR036425">
    <property type="entry name" value="MoaB/Mog-like_dom_sf"/>
</dbReference>
<dbReference type="FunFam" id="3.40.980.10:FF:000004">
    <property type="entry name" value="Molybdopterin molybdenumtransferase"/>
    <property type="match status" value="1"/>
</dbReference>
<dbReference type="InterPro" id="IPR036135">
    <property type="entry name" value="MoeA_linker/N_sf"/>
</dbReference>